<dbReference type="Pfam" id="PF01208">
    <property type="entry name" value="URO-D"/>
    <property type="match status" value="1"/>
</dbReference>
<evidence type="ECO:0000259" key="1">
    <source>
        <dbReference type="PROSITE" id="PS00906"/>
    </source>
</evidence>
<reference evidence="2" key="1">
    <citation type="submission" date="2022-10" db="EMBL/GenBank/DDBJ databases">
        <title>Chitinophaga sp. nov., isolated from soil.</title>
        <authorList>
            <person name="Jeon C.O."/>
        </authorList>
    </citation>
    <scope>NUCLEOTIDE SEQUENCE</scope>
    <source>
        <strain evidence="2">R8</strain>
    </source>
</reference>
<dbReference type="InterPro" id="IPR038071">
    <property type="entry name" value="UROD/MetE-like_sf"/>
</dbReference>
<evidence type="ECO:0000313" key="2">
    <source>
        <dbReference type="EMBL" id="UYQ95961.1"/>
    </source>
</evidence>
<organism evidence="2 3">
    <name type="scientific">Chitinophaga horti</name>
    <dbReference type="NCBI Taxonomy" id="2920382"/>
    <lineage>
        <taxon>Bacteria</taxon>
        <taxon>Pseudomonadati</taxon>
        <taxon>Bacteroidota</taxon>
        <taxon>Chitinophagia</taxon>
        <taxon>Chitinophagales</taxon>
        <taxon>Chitinophagaceae</taxon>
        <taxon>Chitinophaga</taxon>
    </lineage>
</organism>
<dbReference type="Gene3D" id="3.20.20.210">
    <property type="match status" value="1"/>
</dbReference>
<proteinExistence type="predicted"/>
<name>A0ABY6J8F5_9BACT</name>
<feature type="domain" description="Uroporphyrinogen decarboxylase (URO-D)" evidence="1">
    <location>
        <begin position="14"/>
        <end position="23"/>
    </location>
</feature>
<dbReference type="SUPFAM" id="SSF51726">
    <property type="entry name" value="UROD/MetE-like"/>
    <property type="match status" value="1"/>
</dbReference>
<evidence type="ECO:0000313" key="3">
    <source>
        <dbReference type="Proteomes" id="UP001162741"/>
    </source>
</evidence>
<dbReference type="EMBL" id="CP107006">
    <property type="protein sequence ID" value="UYQ95961.1"/>
    <property type="molecule type" value="Genomic_DNA"/>
</dbReference>
<keyword evidence="3" id="KW-1185">Reference proteome</keyword>
<dbReference type="Proteomes" id="UP001162741">
    <property type="component" value="Chromosome"/>
</dbReference>
<dbReference type="PROSITE" id="PS00906">
    <property type="entry name" value="UROD_1"/>
    <property type="match status" value="1"/>
</dbReference>
<gene>
    <name evidence="2" type="ORF">MKQ68_02550</name>
</gene>
<dbReference type="InterPro" id="IPR000257">
    <property type="entry name" value="Uroporphyrinogen_deCOase"/>
</dbReference>
<accession>A0ABY6J8F5</accession>
<sequence>MLRALKGEKTERVPVWMMRQAGRYLRLHQTARKVFLLRALPEPRTGHRNYRYAG</sequence>
<protein>
    <recommendedName>
        <fullName evidence="1">Uroporphyrinogen decarboxylase (URO-D) domain-containing protein</fullName>
    </recommendedName>
</protein>